<protein>
    <submittedName>
        <fullName evidence="3">Bacteriophage protein</fullName>
    </submittedName>
</protein>
<gene>
    <name evidence="1" type="ORF">GPUH_LOCUS6090</name>
</gene>
<reference evidence="1 2" key="2">
    <citation type="submission" date="2018-11" db="EMBL/GenBank/DDBJ databases">
        <authorList>
            <consortium name="Pathogen Informatics"/>
        </authorList>
    </citation>
    <scope>NUCLEOTIDE SEQUENCE [LARGE SCALE GENOMIC DNA]</scope>
</reference>
<evidence type="ECO:0000313" key="2">
    <source>
        <dbReference type="Proteomes" id="UP000271098"/>
    </source>
</evidence>
<proteinExistence type="predicted"/>
<reference evidence="3" key="1">
    <citation type="submission" date="2016-06" db="UniProtKB">
        <authorList>
            <consortium name="WormBaseParasite"/>
        </authorList>
    </citation>
    <scope>IDENTIFICATION</scope>
</reference>
<dbReference type="WBParaSite" id="GPUH_0000609601-mRNA-1">
    <property type="protein sequence ID" value="GPUH_0000609601-mRNA-1"/>
    <property type="gene ID" value="GPUH_0000609601"/>
</dbReference>
<dbReference type="AlphaFoldDB" id="A0A183DBJ7"/>
<dbReference type="OrthoDB" id="1854502at2759"/>
<evidence type="ECO:0000313" key="3">
    <source>
        <dbReference type="WBParaSite" id="GPUH_0000609601-mRNA-1"/>
    </source>
</evidence>
<dbReference type="Proteomes" id="UP000271098">
    <property type="component" value="Unassembled WGS sequence"/>
</dbReference>
<accession>A0A183DBJ7</accession>
<keyword evidence="2" id="KW-1185">Reference proteome</keyword>
<organism evidence="3">
    <name type="scientific">Gongylonema pulchrum</name>
    <dbReference type="NCBI Taxonomy" id="637853"/>
    <lineage>
        <taxon>Eukaryota</taxon>
        <taxon>Metazoa</taxon>
        <taxon>Ecdysozoa</taxon>
        <taxon>Nematoda</taxon>
        <taxon>Chromadorea</taxon>
        <taxon>Rhabditida</taxon>
        <taxon>Spirurina</taxon>
        <taxon>Spiruromorpha</taxon>
        <taxon>Spiruroidea</taxon>
        <taxon>Gongylonematidae</taxon>
        <taxon>Gongylonema</taxon>
    </lineage>
</organism>
<sequence length="75" mass="8570">MQVKVIIENAASANEYRRLRIDGMMSLRCSNGYTSSVTFRRDRQTEVTGSIIDNRGTLAVNLIGHYDRYLQKLVC</sequence>
<name>A0A183DBJ7_9BILA</name>
<dbReference type="EMBL" id="UYRT01013746">
    <property type="protein sequence ID" value="VDK53354.1"/>
    <property type="molecule type" value="Genomic_DNA"/>
</dbReference>
<evidence type="ECO:0000313" key="1">
    <source>
        <dbReference type="EMBL" id="VDK53354.1"/>
    </source>
</evidence>